<dbReference type="GeneID" id="17269203"/>
<dbReference type="KEGG" id="ehx:EMIHUDRAFT_44391"/>
<dbReference type="EnsemblProtists" id="EOD23622">
    <property type="protein sequence ID" value="EOD23622"/>
    <property type="gene ID" value="EMIHUDRAFT_44391"/>
</dbReference>
<evidence type="ECO:0000256" key="1">
    <source>
        <dbReference type="ARBA" id="ARBA00022603"/>
    </source>
</evidence>
<evidence type="ECO:0000256" key="3">
    <source>
        <dbReference type="ARBA" id="ARBA00022691"/>
    </source>
</evidence>
<reference evidence="5" key="2">
    <citation type="submission" date="2024-10" db="UniProtKB">
        <authorList>
            <consortium name="EnsemblProtists"/>
        </authorList>
    </citation>
    <scope>IDENTIFICATION</scope>
</reference>
<evidence type="ECO:0000313" key="6">
    <source>
        <dbReference type="Proteomes" id="UP000013827"/>
    </source>
</evidence>
<proteinExistence type="inferred from homology"/>
<evidence type="ECO:0000256" key="4">
    <source>
        <dbReference type="PROSITE-ProRule" id="PRU01016"/>
    </source>
</evidence>
<dbReference type="RefSeq" id="XP_005776051.1">
    <property type="nucleotide sequence ID" value="XM_005775994.1"/>
</dbReference>
<evidence type="ECO:0000313" key="5">
    <source>
        <dbReference type="EnsemblProtists" id="EOD23622"/>
    </source>
</evidence>
<feature type="active site" evidence="4">
    <location>
        <position position="83"/>
    </location>
</feature>
<dbReference type="PRINTS" id="PR00105">
    <property type="entry name" value="C5METTRFRASE"/>
</dbReference>
<name>A0A0D3JJD7_EMIH1</name>
<dbReference type="PANTHER" id="PTHR46098:SF1">
    <property type="entry name" value="TRNA (CYTOSINE(38)-C(5))-METHYLTRANSFERASE"/>
    <property type="match status" value="1"/>
</dbReference>
<dbReference type="InterPro" id="IPR050750">
    <property type="entry name" value="C5-MTase"/>
</dbReference>
<dbReference type="InterPro" id="IPR001525">
    <property type="entry name" value="C5_MeTfrase"/>
</dbReference>
<keyword evidence="3 4" id="KW-0949">S-adenosyl-L-methionine</keyword>
<keyword evidence="6" id="KW-1185">Reference proteome</keyword>
<evidence type="ECO:0008006" key="7">
    <source>
        <dbReference type="Google" id="ProtNLM"/>
    </source>
</evidence>
<dbReference type="Gene3D" id="3.90.120.10">
    <property type="entry name" value="DNA Methylase, subunit A, domain 2"/>
    <property type="match status" value="1"/>
</dbReference>
<dbReference type="GO" id="GO:0005634">
    <property type="term" value="C:nucleus"/>
    <property type="evidence" value="ECO:0007669"/>
    <property type="project" value="TreeGrafter"/>
</dbReference>
<dbReference type="eggNOG" id="KOG0919">
    <property type="taxonomic scope" value="Eukaryota"/>
</dbReference>
<reference evidence="6" key="1">
    <citation type="journal article" date="2013" name="Nature">
        <title>Pan genome of the phytoplankton Emiliania underpins its global distribution.</title>
        <authorList>
            <person name="Read B.A."/>
            <person name="Kegel J."/>
            <person name="Klute M.J."/>
            <person name="Kuo A."/>
            <person name="Lefebvre S.C."/>
            <person name="Maumus F."/>
            <person name="Mayer C."/>
            <person name="Miller J."/>
            <person name="Monier A."/>
            <person name="Salamov A."/>
            <person name="Young J."/>
            <person name="Aguilar M."/>
            <person name="Claverie J.M."/>
            <person name="Frickenhaus S."/>
            <person name="Gonzalez K."/>
            <person name="Herman E.K."/>
            <person name="Lin Y.C."/>
            <person name="Napier J."/>
            <person name="Ogata H."/>
            <person name="Sarno A.F."/>
            <person name="Shmutz J."/>
            <person name="Schroeder D."/>
            <person name="de Vargas C."/>
            <person name="Verret F."/>
            <person name="von Dassow P."/>
            <person name="Valentin K."/>
            <person name="Van de Peer Y."/>
            <person name="Wheeler G."/>
            <person name="Dacks J.B."/>
            <person name="Delwiche C.F."/>
            <person name="Dyhrman S.T."/>
            <person name="Glockner G."/>
            <person name="John U."/>
            <person name="Richards T."/>
            <person name="Worden A.Z."/>
            <person name="Zhang X."/>
            <person name="Grigoriev I.V."/>
            <person name="Allen A.E."/>
            <person name="Bidle K."/>
            <person name="Borodovsky M."/>
            <person name="Bowler C."/>
            <person name="Brownlee C."/>
            <person name="Cock J.M."/>
            <person name="Elias M."/>
            <person name="Gladyshev V.N."/>
            <person name="Groth M."/>
            <person name="Guda C."/>
            <person name="Hadaegh A."/>
            <person name="Iglesias-Rodriguez M.D."/>
            <person name="Jenkins J."/>
            <person name="Jones B.M."/>
            <person name="Lawson T."/>
            <person name="Leese F."/>
            <person name="Lindquist E."/>
            <person name="Lobanov A."/>
            <person name="Lomsadze A."/>
            <person name="Malik S.B."/>
            <person name="Marsh M.E."/>
            <person name="Mackinder L."/>
            <person name="Mock T."/>
            <person name="Mueller-Roeber B."/>
            <person name="Pagarete A."/>
            <person name="Parker M."/>
            <person name="Probert I."/>
            <person name="Quesneville H."/>
            <person name="Raines C."/>
            <person name="Rensing S.A."/>
            <person name="Riano-Pachon D.M."/>
            <person name="Richier S."/>
            <person name="Rokitta S."/>
            <person name="Shiraiwa Y."/>
            <person name="Soanes D.M."/>
            <person name="van der Giezen M."/>
            <person name="Wahlund T.M."/>
            <person name="Williams B."/>
            <person name="Wilson W."/>
            <person name="Wolfe G."/>
            <person name="Wurch L.L."/>
        </authorList>
    </citation>
    <scope>NUCLEOTIDE SEQUENCE</scope>
</reference>
<dbReference type="STRING" id="2903.R1CM12"/>
<dbReference type="PaxDb" id="2903-EOD23622"/>
<dbReference type="PROSITE" id="PS51679">
    <property type="entry name" value="SAM_MT_C5"/>
    <property type="match status" value="1"/>
</dbReference>
<dbReference type="InterPro" id="IPR029063">
    <property type="entry name" value="SAM-dependent_MTases_sf"/>
</dbReference>
<dbReference type="OMA" id="NSLNCWV"/>
<dbReference type="Pfam" id="PF00145">
    <property type="entry name" value="DNA_methylase"/>
    <property type="match status" value="2"/>
</dbReference>
<dbReference type="AlphaFoldDB" id="A0A0D3JJD7"/>
<organism evidence="5 6">
    <name type="scientific">Emiliania huxleyi (strain CCMP1516)</name>
    <dbReference type="NCBI Taxonomy" id="280463"/>
    <lineage>
        <taxon>Eukaryota</taxon>
        <taxon>Haptista</taxon>
        <taxon>Haptophyta</taxon>
        <taxon>Prymnesiophyceae</taxon>
        <taxon>Isochrysidales</taxon>
        <taxon>Noelaerhabdaceae</taxon>
        <taxon>Emiliania</taxon>
    </lineage>
</organism>
<dbReference type="Gene3D" id="3.40.50.150">
    <property type="entry name" value="Vaccinia Virus protein VP39"/>
    <property type="match status" value="1"/>
</dbReference>
<keyword evidence="2 4" id="KW-0808">Transferase</keyword>
<keyword evidence="1 4" id="KW-0489">Methyltransferase</keyword>
<evidence type="ECO:0000256" key="2">
    <source>
        <dbReference type="ARBA" id="ARBA00022679"/>
    </source>
</evidence>
<dbReference type="HOGENOM" id="CLU_049101_0_0_1"/>
<dbReference type="GO" id="GO:0008168">
    <property type="term" value="F:methyltransferase activity"/>
    <property type="evidence" value="ECO:0007669"/>
    <property type="project" value="UniProtKB-KW"/>
</dbReference>
<sequence length="323" mass="34962">MATLSEPLRVVEFFAGIGGLHYALQRSGVPHRVVQAFDVDDSAVRTYRHNLPRTPVSTKNIVSLQQADLQRLAADCWLLSPPCQPHTRQGLQLAESDGRAAALARLVDLLEAADPPLLPSSLLLENVVGFESSSTRTRLRAVLLGRGYSVRELWASPAQIGVPNQRTRYFLLASRRSACEPLSSYLLPHCGGDGGAEGGAEAEAMAGAAVAEHVLERYGAAMDLVSRGSPRSCCSTKTHPRSVKAPGSLLYDAAEESRDAEAAEAALPHSPRPRFFLPREVANLHGFPPHFGFPPEVSTRKQYELLGNSLSVQVVATLLRYLL</sequence>
<accession>A0A0D3JJD7</accession>
<dbReference type="Proteomes" id="UP000013827">
    <property type="component" value="Unassembled WGS sequence"/>
</dbReference>
<dbReference type="GO" id="GO:0032259">
    <property type="term" value="P:methylation"/>
    <property type="evidence" value="ECO:0007669"/>
    <property type="project" value="UniProtKB-KW"/>
</dbReference>
<dbReference type="PANTHER" id="PTHR46098">
    <property type="entry name" value="TRNA (CYTOSINE(38)-C(5))-METHYLTRANSFERASE"/>
    <property type="match status" value="1"/>
</dbReference>
<comment type="similarity">
    <text evidence="4">Belongs to the class I-like SAM-binding methyltransferase superfamily. C5-methyltransferase family.</text>
</comment>
<protein>
    <recommendedName>
        <fullName evidence="7">DNA methyltransferase</fullName>
    </recommendedName>
</protein>
<dbReference type="SUPFAM" id="SSF53335">
    <property type="entry name" value="S-adenosyl-L-methionine-dependent methyltransferases"/>
    <property type="match status" value="1"/>
</dbReference>